<dbReference type="InterPro" id="IPR000573">
    <property type="entry name" value="AconitaseA/IPMdHydase_ssu_swvl"/>
</dbReference>
<evidence type="ECO:0000256" key="5">
    <source>
        <dbReference type="ARBA" id="ARBA00012022"/>
    </source>
</evidence>
<keyword evidence="9 17" id="KW-0809">Transit peptide</keyword>
<dbReference type="Pfam" id="PF00330">
    <property type="entry name" value="Aconitase"/>
    <property type="match status" value="1"/>
</dbReference>
<evidence type="ECO:0000256" key="4">
    <source>
        <dbReference type="ARBA" id="ARBA00007185"/>
    </source>
</evidence>
<dbReference type="InterPro" id="IPR015931">
    <property type="entry name" value="Acnase/IPM_dHydase_lsu_aba_1/3"/>
</dbReference>
<dbReference type="InterPro" id="IPR036008">
    <property type="entry name" value="Aconitase_4Fe-4S_dom"/>
</dbReference>
<reference evidence="20" key="1">
    <citation type="submission" date="2022-06" db="EMBL/GenBank/DDBJ databases">
        <authorList>
            <consortium name="SYNGENTA / RWTH Aachen University"/>
        </authorList>
    </citation>
    <scope>NUCLEOTIDE SEQUENCE</scope>
</reference>
<evidence type="ECO:0000256" key="13">
    <source>
        <dbReference type="ARBA" id="ARBA00023154"/>
    </source>
</evidence>
<dbReference type="Proteomes" id="UP001153365">
    <property type="component" value="Unassembled WGS sequence"/>
</dbReference>
<evidence type="ECO:0000259" key="18">
    <source>
        <dbReference type="Pfam" id="PF00330"/>
    </source>
</evidence>
<comment type="cofactor">
    <cofactor evidence="17">
        <name>[4Fe-4S] cluster</name>
        <dbReference type="ChEBI" id="CHEBI:49883"/>
    </cofactor>
    <text evidence="17">Binds 1 [4Fe-4S] cluster per subunit.</text>
</comment>
<dbReference type="GO" id="GO:0046872">
    <property type="term" value="F:metal ion binding"/>
    <property type="evidence" value="ECO:0007669"/>
    <property type="project" value="UniProtKB-UniRule"/>
</dbReference>
<dbReference type="PROSITE" id="PS01244">
    <property type="entry name" value="ACONITASE_2"/>
    <property type="match status" value="1"/>
</dbReference>
<dbReference type="EMBL" id="CALTRL010001525">
    <property type="protein sequence ID" value="CAH7672932.1"/>
    <property type="molecule type" value="Genomic_DNA"/>
</dbReference>
<dbReference type="PANTHER" id="PTHR43822">
    <property type="entry name" value="HOMOACONITASE, MITOCHONDRIAL-RELATED"/>
    <property type="match status" value="1"/>
</dbReference>
<comment type="subcellular location">
    <subcellularLocation>
        <location evidence="2 17">Mitochondrion</location>
    </subcellularLocation>
</comment>
<dbReference type="GO" id="GO:0019878">
    <property type="term" value="P:lysine biosynthetic process via aminoadipic acid"/>
    <property type="evidence" value="ECO:0007669"/>
    <property type="project" value="UniProtKB-UniRule"/>
</dbReference>
<organism evidence="20 21">
    <name type="scientific">Phakopsora pachyrhizi</name>
    <name type="common">Asian soybean rust disease fungus</name>
    <dbReference type="NCBI Taxonomy" id="170000"/>
    <lineage>
        <taxon>Eukaryota</taxon>
        <taxon>Fungi</taxon>
        <taxon>Dikarya</taxon>
        <taxon>Basidiomycota</taxon>
        <taxon>Pucciniomycotina</taxon>
        <taxon>Pucciniomycetes</taxon>
        <taxon>Pucciniales</taxon>
        <taxon>Phakopsoraceae</taxon>
        <taxon>Phakopsora</taxon>
    </lineage>
</organism>
<dbReference type="EC" id="4.2.1.36" evidence="5 17"/>
<evidence type="ECO:0000313" key="20">
    <source>
        <dbReference type="EMBL" id="CAH7672932.1"/>
    </source>
</evidence>
<feature type="domain" description="Aconitase A/isopropylmalate dehydratase small subunit swivel" evidence="19">
    <location>
        <begin position="603"/>
        <end position="669"/>
    </location>
</feature>
<feature type="domain" description="Aconitase/3-isopropylmalate dehydratase large subunit alpha/beta/alpha" evidence="18">
    <location>
        <begin position="37"/>
        <end position="476"/>
    </location>
</feature>
<evidence type="ECO:0000256" key="1">
    <source>
        <dbReference type="ARBA" id="ARBA00003422"/>
    </source>
</evidence>
<dbReference type="PRINTS" id="PR00415">
    <property type="entry name" value="ACONITASE"/>
</dbReference>
<dbReference type="Gene3D" id="3.20.19.10">
    <property type="entry name" value="Aconitase, domain 4"/>
    <property type="match status" value="1"/>
</dbReference>
<evidence type="ECO:0000256" key="2">
    <source>
        <dbReference type="ARBA" id="ARBA00004173"/>
    </source>
</evidence>
<keyword evidence="21" id="KW-1185">Reference proteome</keyword>
<sequence length="746" mass="81519">MFPITRNRYQPISRLTTKSCVRCFNSSTPVRAQTFIEKVVQKHSVDHVHQRSIRSGDFVMLRPEHVMTHDNTAPVISKFKSIGVSKISNSRQPVFAIDHDVQNKSDSNLRKYSNIERFAHSHNIDFYPPGRGIGHQVMIEEGYAFPGVLMVASDSHSNMYGGIGCVGTPVVRTDAAAIWATERTWWQVPEIVKVQLTGSLRPGVTGKDVIVALCGSFNRDEVLNAAIEFAGEGLKSLSVDDRLAISNMTTEWGALAGVFPIDDVLIDWYHNLLGKRAKSKFINSRSIPSPIEDHPRLSGERIDSIKRLATDLSSDPDANYSKTLTLDLSSLVPHVSGPNSVKLSTPINVLESQRIPINKAYLVSCVNSRASDLEAAAEVIKGRSIAPGVEFYVAAASSVVQAQSEASGHWSKLIEAGAKVLPAGCGPCIGLGTGLLKDGEIGISATNRNYKGRMGSPNAQAYLASPAVVAASAINGFISGPSRCHSEDSNTPKIVINYNRKNMKDKETECGGVLDQEELLESFPKKFTGPVIFAPCDNINTDGIYPGKYTYQDDITADQQAKVVMENYDPEFSAKVDKLWNKFIEPQDGGSKLLEGLKEDESRTVRSVESSKTGRGVILVSGSNFGTGSSREQAATSLKNSGIVLVICKTFSETFKRNSINNGLICIESEEFVKKLEDQQKRTTDESRGEKSVEVEETVEFDCEKGVISQGGEQFRCGFLGRSVQEIFVCGGLEGWVREKTKSKET</sequence>
<comment type="caution">
    <text evidence="20">The sequence shown here is derived from an EMBL/GenBank/DDBJ whole genome shotgun (WGS) entry which is preliminary data.</text>
</comment>
<keyword evidence="11 17" id="KW-0411">Iron-sulfur</keyword>
<dbReference type="GO" id="GO:0005739">
    <property type="term" value="C:mitochondrion"/>
    <property type="evidence" value="ECO:0007669"/>
    <property type="project" value="UniProtKB-SubCell"/>
</dbReference>
<keyword evidence="7 17" id="KW-0028">Amino-acid biosynthesis</keyword>
<keyword evidence="10 17" id="KW-0408">Iron</keyword>
<keyword evidence="12 17" id="KW-0496">Mitochondrion</keyword>
<proteinExistence type="inferred from homology"/>
<dbReference type="AlphaFoldDB" id="A0AAV0AWE2"/>
<dbReference type="GO" id="GO:0051539">
    <property type="term" value="F:4 iron, 4 sulfur cluster binding"/>
    <property type="evidence" value="ECO:0007669"/>
    <property type="project" value="UniProtKB-UniRule"/>
</dbReference>
<comment type="similarity">
    <text evidence="4 17">Belongs to the aconitase/IPM isomerase family.</text>
</comment>
<dbReference type="InterPro" id="IPR004418">
    <property type="entry name" value="Homoaconitase_mito"/>
</dbReference>
<evidence type="ECO:0000256" key="6">
    <source>
        <dbReference type="ARBA" id="ARBA00021560"/>
    </source>
</evidence>
<evidence type="ECO:0000256" key="15">
    <source>
        <dbReference type="ARBA" id="ARBA00029338"/>
    </source>
</evidence>
<dbReference type="InterPro" id="IPR015928">
    <property type="entry name" value="Aconitase/3IPM_dehydase_swvl"/>
</dbReference>
<dbReference type="PANTHER" id="PTHR43822:SF2">
    <property type="entry name" value="HOMOACONITASE, MITOCHONDRIAL"/>
    <property type="match status" value="1"/>
</dbReference>
<evidence type="ECO:0000259" key="19">
    <source>
        <dbReference type="Pfam" id="PF00694"/>
    </source>
</evidence>
<dbReference type="NCBIfam" id="TIGR00139">
    <property type="entry name" value="h_aconitase"/>
    <property type="match status" value="1"/>
</dbReference>
<comment type="function">
    <text evidence="1 17">Catalyzes the reversible hydration of cis-homoaconitate to (2R,3S)-homoisocitrate, a step in the alpha-aminoadipate pathway for lysine biosynthesis.</text>
</comment>
<dbReference type="InterPro" id="IPR050067">
    <property type="entry name" value="IPM_dehydratase_rel_enz"/>
</dbReference>
<dbReference type="InterPro" id="IPR018136">
    <property type="entry name" value="Aconitase_4Fe-4S_BS"/>
</dbReference>
<evidence type="ECO:0000313" key="21">
    <source>
        <dbReference type="Proteomes" id="UP001153365"/>
    </source>
</evidence>
<evidence type="ECO:0000256" key="10">
    <source>
        <dbReference type="ARBA" id="ARBA00023004"/>
    </source>
</evidence>
<evidence type="ECO:0000256" key="12">
    <source>
        <dbReference type="ARBA" id="ARBA00023128"/>
    </source>
</evidence>
<dbReference type="InterPro" id="IPR001030">
    <property type="entry name" value="Acoase/IPM_deHydtase_lsu_aba"/>
</dbReference>
<comment type="pathway">
    <text evidence="3 17">Amino-acid biosynthesis; L-lysine biosynthesis via AAA pathway; L-alpha-aminoadipate from 2-oxoglutarate: step 3/5.</text>
</comment>
<evidence type="ECO:0000256" key="11">
    <source>
        <dbReference type="ARBA" id="ARBA00023014"/>
    </source>
</evidence>
<keyword evidence="8 17" id="KW-0479">Metal-binding</keyword>
<comment type="catalytic activity">
    <reaction evidence="15 17">
        <text>(2R,3S)-homoisocitrate = cis-homoaconitate + H2O</text>
        <dbReference type="Rhea" id="RHEA:15485"/>
        <dbReference type="ChEBI" id="CHEBI:15377"/>
        <dbReference type="ChEBI" id="CHEBI:15404"/>
        <dbReference type="ChEBI" id="CHEBI:58174"/>
        <dbReference type="EC" id="4.2.1.36"/>
    </reaction>
</comment>
<evidence type="ECO:0000256" key="17">
    <source>
        <dbReference type="RuleBase" id="RU362038"/>
    </source>
</evidence>
<dbReference type="SUPFAM" id="SSF52016">
    <property type="entry name" value="LeuD/IlvD-like"/>
    <property type="match status" value="1"/>
</dbReference>
<dbReference type="SUPFAM" id="SSF53732">
    <property type="entry name" value="Aconitase iron-sulfur domain"/>
    <property type="match status" value="1"/>
</dbReference>
<accession>A0AAV0AWE2</accession>
<dbReference type="Pfam" id="PF00694">
    <property type="entry name" value="Aconitase_C"/>
    <property type="match status" value="1"/>
</dbReference>
<keyword evidence="13 17" id="KW-0457">Lysine biosynthesis</keyword>
<gene>
    <name evidence="20" type="ORF">PPACK8108_LOCUS7771</name>
</gene>
<keyword evidence="14 17" id="KW-0456">Lyase</keyword>
<protein>
    <recommendedName>
        <fullName evidence="6 17">Homoaconitase, mitochondrial</fullName>
        <ecNumber evidence="5 17">4.2.1.36</ecNumber>
    </recommendedName>
    <alternativeName>
        <fullName evidence="16 17">Homoaconitate hydratase</fullName>
    </alternativeName>
</protein>
<evidence type="ECO:0000256" key="9">
    <source>
        <dbReference type="ARBA" id="ARBA00022946"/>
    </source>
</evidence>
<evidence type="ECO:0000256" key="8">
    <source>
        <dbReference type="ARBA" id="ARBA00022723"/>
    </source>
</evidence>
<evidence type="ECO:0000256" key="3">
    <source>
        <dbReference type="ARBA" id="ARBA00005106"/>
    </source>
</evidence>
<evidence type="ECO:0000256" key="16">
    <source>
        <dbReference type="ARBA" id="ARBA00032706"/>
    </source>
</evidence>
<dbReference type="GO" id="GO:0004409">
    <property type="term" value="F:homoaconitate hydratase activity"/>
    <property type="evidence" value="ECO:0007669"/>
    <property type="project" value="UniProtKB-UniRule"/>
</dbReference>
<evidence type="ECO:0000256" key="7">
    <source>
        <dbReference type="ARBA" id="ARBA00022605"/>
    </source>
</evidence>
<name>A0AAV0AWE2_PHAPC</name>
<evidence type="ECO:0000256" key="14">
    <source>
        <dbReference type="ARBA" id="ARBA00023239"/>
    </source>
</evidence>
<dbReference type="Gene3D" id="3.30.499.10">
    <property type="entry name" value="Aconitase, domain 3"/>
    <property type="match status" value="2"/>
</dbReference>